<sequence>MKNLKTIFLVSTALLSLLLLMSAGIELFTAGARDTFVALGYPAYLSIPLGLAKIAGLIAFWLVKNPTIKEWAYAGFFFDFVLAASAHLISGFGNPMIAIIALVLLAISYISRMKAGLN</sequence>
<dbReference type="GO" id="GO:0016020">
    <property type="term" value="C:membrane"/>
    <property type="evidence" value="ECO:0007669"/>
    <property type="project" value="UniProtKB-SubCell"/>
</dbReference>
<evidence type="ECO:0000256" key="1">
    <source>
        <dbReference type="ARBA" id="ARBA00004141"/>
    </source>
</evidence>
<keyword evidence="4 5" id="KW-0472">Membrane</keyword>
<dbReference type="EMBL" id="BMWX01000004">
    <property type="protein sequence ID" value="GGZ31789.1"/>
    <property type="molecule type" value="Genomic_DNA"/>
</dbReference>
<evidence type="ECO:0000256" key="4">
    <source>
        <dbReference type="ARBA" id="ARBA00023136"/>
    </source>
</evidence>
<keyword evidence="7" id="KW-1185">Reference proteome</keyword>
<evidence type="ECO:0000256" key="5">
    <source>
        <dbReference type="SAM" id="Phobius"/>
    </source>
</evidence>
<accession>A0A918Q5M6</accession>
<dbReference type="RefSeq" id="WP_018474862.1">
    <property type="nucleotide sequence ID" value="NZ_BMWX01000004.1"/>
</dbReference>
<dbReference type="Pfam" id="PF13564">
    <property type="entry name" value="DoxX_2"/>
    <property type="match status" value="1"/>
</dbReference>
<keyword evidence="2 5" id="KW-0812">Transmembrane</keyword>
<proteinExistence type="predicted"/>
<feature type="transmembrane region" description="Helical" evidence="5">
    <location>
        <begin position="95"/>
        <end position="111"/>
    </location>
</feature>
<gene>
    <name evidence="6" type="ORF">GCM10007049_26430</name>
</gene>
<comment type="subcellular location">
    <subcellularLocation>
        <location evidence="1">Membrane</location>
        <topology evidence="1">Multi-pass membrane protein</topology>
    </subcellularLocation>
</comment>
<keyword evidence="3 5" id="KW-1133">Transmembrane helix</keyword>
<feature type="transmembrane region" description="Helical" evidence="5">
    <location>
        <begin position="42"/>
        <end position="63"/>
    </location>
</feature>
<reference evidence="6" key="1">
    <citation type="journal article" date="2014" name="Int. J. Syst. Evol. Microbiol.">
        <title>Complete genome sequence of Corynebacterium casei LMG S-19264T (=DSM 44701T), isolated from a smear-ripened cheese.</title>
        <authorList>
            <consortium name="US DOE Joint Genome Institute (JGI-PGF)"/>
            <person name="Walter F."/>
            <person name="Albersmeier A."/>
            <person name="Kalinowski J."/>
            <person name="Ruckert C."/>
        </authorList>
    </citation>
    <scope>NUCLEOTIDE SEQUENCE</scope>
    <source>
        <strain evidence="6">KCTC 12368</strain>
    </source>
</reference>
<dbReference type="AlphaFoldDB" id="A0A918Q5M6"/>
<reference evidence="6" key="2">
    <citation type="submission" date="2020-09" db="EMBL/GenBank/DDBJ databases">
        <authorList>
            <person name="Sun Q."/>
            <person name="Kim S."/>
        </authorList>
    </citation>
    <scope>NUCLEOTIDE SEQUENCE</scope>
    <source>
        <strain evidence="6">KCTC 12368</strain>
    </source>
</reference>
<dbReference type="InterPro" id="IPR032808">
    <property type="entry name" value="DoxX"/>
</dbReference>
<evidence type="ECO:0000256" key="2">
    <source>
        <dbReference type="ARBA" id="ARBA00022692"/>
    </source>
</evidence>
<evidence type="ECO:0000313" key="6">
    <source>
        <dbReference type="EMBL" id="GGZ31789.1"/>
    </source>
</evidence>
<comment type="caution">
    <text evidence="6">The sequence shown here is derived from an EMBL/GenBank/DDBJ whole genome shotgun (WGS) entry which is preliminary data.</text>
</comment>
<evidence type="ECO:0000256" key="3">
    <source>
        <dbReference type="ARBA" id="ARBA00022989"/>
    </source>
</evidence>
<dbReference type="Proteomes" id="UP000619457">
    <property type="component" value="Unassembled WGS sequence"/>
</dbReference>
<name>A0A918Q5M6_9BACT</name>
<organism evidence="6 7">
    <name type="scientific">Echinicola pacifica</name>
    <dbReference type="NCBI Taxonomy" id="346377"/>
    <lineage>
        <taxon>Bacteria</taxon>
        <taxon>Pseudomonadati</taxon>
        <taxon>Bacteroidota</taxon>
        <taxon>Cytophagia</taxon>
        <taxon>Cytophagales</taxon>
        <taxon>Cyclobacteriaceae</taxon>
        <taxon>Echinicola</taxon>
    </lineage>
</organism>
<evidence type="ECO:0000313" key="7">
    <source>
        <dbReference type="Proteomes" id="UP000619457"/>
    </source>
</evidence>
<evidence type="ECO:0008006" key="8">
    <source>
        <dbReference type="Google" id="ProtNLM"/>
    </source>
</evidence>
<protein>
    <recommendedName>
        <fullName evidence="8">DoxX-like family protein</fullName>
    </recommendedName>
</protein>